<reference evidence="1 2" key="2">
    <citation type="submission" date="2009-02" db="EMBL/GenBank/DDBJ databases">
        <title>Draft genome sequence of Clostridium asparagiforme (DSM 15981).</title>
        <authorList>
            <person name="Sudarsanam P."/>
            <person name="Ley R."/>
            <person name="Guruge J."/>
            <person name="Turnbaugh P.J."/>
            <person name="Mahowald M."/>
            <person name="Liep D."/>
            <person name="Gordon J."/>
        </authorList>
    </citation>
    <scope>NUCLEOTIDE SEQUENCE [LARGE SCALE GENOMIC DNA]</scope>
    <source>
        <strain evidence="1 2">DSM 15981</strain>
    </source>
</reference>
<sequence length="48" mass="5471">MDFLPFRPPVSLSFSVSVSDYVSSSGYFIPQSLWISVKIRSPNPHLVW</sequence>
<gene>
    <name evidence="1" type="ORF">CLOSTASPAR_02715</name>
</gene>
<evidence type="ECO:0000313" key="1">
    <source>
        <dbReference type="EMBL" id="EEG55199.1"/>
    </source>
</evidence>
<dbReference type="Proteomes" id="UP000004756">
    <property type="component" value="Unassembled WGS sequence"/>
</dbReference>
<reference evidence="1 2" key="1">
    <citation type="submission" date="2009-01" db="EMBL/GenBank/DDBJ databases">
        <authorList>
            <person name="Fulton L."/>
            <person name="Clifton S."/>
            <person name="Fulton B."/>
            <person name="Xu J."/>
            <person name="Minx P."/>
            <person name="Pepin K.H."/>
            <person name="Johnson M."/>
            <person name="Bhonagiri V."/>
            <person name="Nash W.E."/>
            <person name="Mardis E.R."/>
            <person name="Wilson R.K."/>
        </authorList>
    </citation>
    <scope>NUCLEOTIDE SEQUENCE [LARGE SCALE GENOMIC DNA]</scope>
    <source>
        <strain evidence="1 2">DSM 15981</strain>
    </source>
</reference>
<organism evidence="1 2">
    <name type="scientific">[Clostridium] asparagiforme DSM 15981</name>
    <dbReference type="NCBI Taxonomy" id="518636"/>
    <lineage>
        <taxon>Bacteria</taxon>
        <taxon>Bacillati</taxon>
        <taxon>Bacillota</taxon>
        <taxon>Clostridia</taxon>
        <taxon>Lachnospirales</taxon>
        <taxon>Lachnospiraceae</taxon>
        <taxon>Enterocloster</taxon>
    </lineage>
</organism>
<proteinExistence type="predicted"/>
<protein>
    <submittedName>
        <fullName evidence="1">Uncharacterized protein</fullName>
    </submittedName>
</protein>
<evidence type="ECO:0000313" key="2">
    <source>
        <dbReference type="Proteomes" id="UP000004756"/>
    </source>
</evidence>
<comment type="caution">
    <text evidence="1">The sequence shown here is derived from an EMBL/GenBank/DDBJ whole genome shotgun (WGS) entry which is preliminary data.</text>
</comment>
<dbReference type="AlphaFoldDB" id="C0D0D2"/>
<accession>C0D0D2</accession>
<keyword evidence="2" id="KW-1185">Reference proteome</keyword>
<dbReference type="HOGENOM" id="CLU_3151081_0_0_9"/>
<name>C0D0D2_9FIRM</name>
<dbReference type="EMBL" id="ACCJ01000165">
    <property type="protein sequence ID" value="EEG55199.1"/>
    <property type="molecule type" value="Genomic_DNA"/>
</dbReference>